<organism evidence="2 3">
    <name type="scientific">Trichonephila clavata</name>
    <name type="common">Joro spider</name>
    <name type="synonym">Nephila clavata</name>
    <dbReference type="NCBI Taxonomy" id="2740835"/>
    <lineage>
        <taxon>Eukaryota</taxon>
        <taxon>Metazoa</taxon>
        <taxon>Ecdysozoa</taxon>
        <taxon>Arthropoda</taxon>
        <taxon>Chelicerata</taxon>
        <taxon>Arachnida</taxon>
        <taxon>Araneae</taxon>
        <taxon>Araneomorphae</taxon>
        <taxon>Entelegynae</taxon>
        <taxon>Araneoidea</taxon>
        <taxon>Nephilidae</taxon>
        <taxon>Trichonephila</taxon>
    </lineage>
</organism>
<feature type="signal peptide" evidence="1">
    <location>
        <begin position="1"/>
        <end position="21"/>
    </location>
</feature>
<accession>A0A8X6F486</accession>
<gene>
    <name evidence="2" type="primary">NCL1_22277</name>
    <name evidence="2" type="ORF">TNCT_405351</name>
</gene>
<reference evidence="2" key="1">
    <citation type="submission" date="2020-07" db="EMBL/GenBank/DDBJ databases">
        <title>Multicomponent nature underlies the extraordinary mechanical properties of spider dragline silk.</title>
        <authorList>
            <person name="Kono N."/>
            <person name="Nakamura H."/>
            <person name="Mori M."/>
            <person name="Yoshida Y."/>
            <person name="Ohtoshi R."/>
            <person name="Malay A.D."/>
            <person name="Moran D.A.P."/>
            <person name="Tomita M."/>
            <person name="Numata K."/>
            <person name="Arakawa K."/>
        </authorList>
    </citation>
    <scope>NUCLEOTIDE SEQUENCE</scope>
</reference>
<name>A0A8X6F486_TRICU</name>
<dbReference type="EMBL" id="BMAO01030823">
    <property type="protein sequence ID" value="GFQ70568.1"/>
    <property type="molecule type" value="Genomic_DNA"/>
</dbReference>
<comment type="caution">
    <text evidence="2">The sequence shown here is derived from an EMBL/GenBank/DDBJ whole genome shotgun (WGS) entry which is preliminary data.</text>
</comment>
<evidence type="ECO:0000256" key="1">
    <source>
        <dbReference type="SAM" id="SignalP"/>
    </source>
</evidence>
<dbReference type="AlphaFoldDB" id="A0A8X6F486"/>
<evidence type="ECO:0000313" key="2">
    <source>
        <dbReference type="EMBL" id="GFQ70568.1"/>
    </source>
</evidence>
<proteinExistence type="predicted"/>
<sequence length="126" mass="15192">MNRLICLALLCNIMLYQFVDAEDECKEEIKKANEIMDAMVEDGSIPDCYNKYDLERFENMDEEDEEEQERMYEEFKKYLSTFSEEEITEFKNCMEEVGKMVMDKVEVSEECAEATRKMEEEYEDDW</sequence>
<dbReference type="Proteomes" id="UP000887116">
    <property type="component" value="Unassembled WGS sequence"/>
</dbReference>
<protein>
    <submittedName>
        <fullName evidence="2">Uncharacterized protein</fullName>
    </submittedName>
</protein>
<evidence type="ECO:0000313" key="3">
    <source>
        <dbReference type="Proteomes" id="UP000887116"/>
    </source>
</evidence>
<feature type="chain" id="PRO_5036446205" evidence="1">
    <location>
        <begin position="22"/>
        <end position="126"/>
    </location>
</feature>
<dbReference type="OrthoDB" id="10434530at2759"/>
<keyword evidence="3" id="KW-1185">Reference proteome</keyword>
<keyword evidence="1" id="KW-0732">Signal</keyword>